<keyword evidence="10" id="KW-1185">Reference proteome</keyword>
<keyword evidence="3" id="KW-0969">Cilium</keyword>
<protein>
    <recommendedName>
        <fullName evidence="6">Cilia- and flagella-associated protein 53</fullName>
    </recommendedName>
</protein>
<keyword evidence="2 7" id="KW-0175">Coiled coil</keyword>
<feature type="coiled-coil region" evidence="7">
    <location>
        <begin position="214"/>
        <end position="338"/>
    </location>
</feature>
<keyword evidence="4" id="KW-0966">Cell projection</keyword>
<accession>A0ABM0GGW2</accession>
<evidence type="ECO:0000256" key="4">
    <source>
        <dbReference type="ARBA" id="ARBA00023273"/>
    </source>
</evidence>
<evidence type="ECO:0000256" key="5">
    <source>
        <dbReference type="ARBA" id="ARBA00033747"/>
    </source>
</evidence>
<proteinExistence type="inferred from homology"/>
<dbReference type="Proteomes" id="UP000694865">
    <property type="component" value="Unplaced"/>
</dbReference>
<evidence type="ECO:0000256" key="1">
    <source>
        <dbReference type="ARBA" id="ARBA00004138"/>
    </source>
</evidence>
<evidence type="ECO:0000259" key="9">
    <source>
        <dbReference type="Pfam" id="PF13868"/>
    </source>
</evidence>
<evidence type="ECO:0000256" key="7">
    <source>
        <dbReference type="SAM" id="Coils"/>
    </source>
</evidence>
<name>A0ABM0GGW2_SACKO</name>
<dbReference type="RefSeq" id="NP_001171797.1">
    <property type="nucleotide sequence ID" value="NM_001184868.1"/>
</dbReference>
<dbReference type="PANTHER" id="PTHR31183">
    <property type="entry name" value="TRICHOPLEIN KERATIN FILAMENT-BINDING PROTEIN FAMILY MEMBER"/>
    <property type="match status" value="1"/>
</dbReference>
<feature type="compositionally biased region" description="Basic residues" evidence="8">
    <location>
        <begin position="1"/>
        <end position="11"/>
    </location>
</feature>
<evidence type="ECO:0000256" key="6">
    <source>
        <dbReference type="ARBA" id="ARBA00033773"/>
    </source>
</evidence>
<evidence type="ECO:0000256" key="2">
    <source>
        <dbReference type="ARBA" id="ARBA00023054"/>
    </source>
</evidence>
<sequence length="514" mass="62749">MLAYQTKRRTREHTGPTPHSVAIKARMPSRFPPDHLILERRKQDDMREEAESLVRYNKMYDLKNDWESTTDRRIQQNTVKRKVKNMLQQEEFSLEDRRQRLRDLLSAEEDQYLKEMEDKQETVIERQAKMRERAKFLKDKREKERLQVVAEKLDQRWREECEELRSTLTRRHQDEVCTERMKQLELKDQMEQQRLEDERMYAYMWEQDRLAKAAREERETKEQMARNREVLETLQVQMAALQKQKLEEKRLVAEEAELLREQNKLRKLEEQRALAEKRSRQAAMRSELDKSLKLKMKKRAKEMQEELALDMKILEELLEESRNEAKEQEQRKRELREEQIRYRAYLRKQLEEEKEREKELDRVITAEVEKQWQKRLDQWDREHEARKRLMQEVLAERQKQVEAKLLVNKEKQEEARKECEAMLAAIEEHKRLEAEREAKVKSQNLQYQNDLEGQLDYEKRVKEVAKDEEYREYLKGLDAEAQYQAKLKEALSRPVIDKSHPMRKAYMARNAAYQ</sequence>
<evidence type="ECO:0000313" key="11">
    <source>
        <dbReference type="RefSeq" id="NP_001171797.1"/>
    </source>
</evidence>
<feature type="region of interest" description="Disordered" evidence="8">
    <location>
        <begin position="1"/>
        <end position="21"/>
    </location>
</feature>
<feature type="domain" description="Trichohyalin-plectin-homology" evidence="9">
    <location>
        <begin position="157"/>
        <end position="492"/>
    </location>
</feature>
<organism evidence="10 11">
    <name type="scientific">Saccoglossus kowalevskii</name>
    <name type="common">Acorn worm</name>
    <dbReference type="NCBI Taxonomy" id="10224"/>
    <lineage>
        <taxon>Eukaryota</taxon>
        <taxon>Metazoa</taxon>
        <taxon>Hemichordata</taxon>
        <taxon>Enteropneusta</taxon>
        <taxon>Harrimaniidae</taxon>
        <taxon>Saccoglossus</taxon>
    </lineage>
</organism>
<reference evidence="11" key="2">
    <citation type="submission" date="2025-08" db="UniProtKB">
        <authorList>
            <consortium name="RefSeq"/>
        </authorList>
    </citation>
    <scope>IDENTIFICATION</scope>
</reference>
<dbReference type="Pfam" id="PF13868">
    <property type="entry name" value="TPH"/>
    <property type="match status" value="1"/>
</dbReference>
<comment type="subcellular location">
    <subcellularLocation>
        <location evidence="1">Cell projection</location>
        <location evidence="1">Cilium</location>
    </subcellularLocation>
</comment>
<evidence type="ECO:0000256" key="3">
    <source>
        <dbReference type="ARBA" id="ARBA00023069"/>
    </source>
</evidence>
<comment type="similarity">
    <text evidence="5">Belongs to the CFAP53 family.</text>
</comment>
<gene>
    <name evidence="11" type="primary">LOC100368885</name>
</gene>
<evidence type="ECO:0000256" key="8">
    <source>
        <dbReference type="SAM" id="MobiDB-lite"/>
    </source>
</evidence>
<dbReference type="InterPro" id="IPR043597">
    <property type="entry name" value="TPH_dom"/>
</dbReference>
<feature type="coiled-coil region" evidence="7">
    <location>
        <begin position="102"/>
        <end position="147"/>
    </location>
</feature>
<dbReference type="GeneID" id="100368885"/>
<reference evidence="11" key="1">
    <citation type="journal article" date="2008" name="Biol. Bull.">
        <title>cDNA sequences for transcription factors and signaling proteins of the hemichordate Saccoglossus kowalevskii: efficacy of the expressed sequence tag (EST) approach for evolutionary and developmental studies of a new organism.</title>
        <authorList>
            <person name="Freeman R.M. Jr."/>
            <person name="Wu M."/>
            <person name="Cordonnier-Pratt M.M."/>
            <person name="Pratt L.H."/>
            <person name="Gruber C.E."/>
            <person name="Smith M."/>
            <person name="Lander E.S."/>
            <person name="Stange-Thomann N."/>
            <person name="Lowe C.J."/>
            <person name="Gerhart J."/>
            <person name="Kirschner M."/>
        </authorList>
    </citation>
    <scope>NUCLEOTIDE SEQUENCE</scope>
</reference>
<dbReference type="InterPro" id="IPR043596">
    <property type="entry name" value="CFAP53/TCHP"/>
</dbReference>
<dbReference type="PANTHER" id="PTHR31183:SF1">
    <property type="entry name" value="CILIA- AND FLAGELLA-ASSOCIATED PROTEIN 53"/>
    <property type="match status" value="1"/>
</dbReference>
<evidence type="ECO:0000313" key="10">
    <source>
        <dbReference type="Proteomes" id="UP000694865"/>
    </source>
</evidence>